<dbReference type="InterPro" id="IPR026960">
    <property type="entry name" value="RVT-Znf"/>
</dbReference>
<name>A0ABM0WBT1_CAMSA</name>
<keyword evidence="2" id="KW-1185">Reference proteome</keyword>
<dbReference type="Proteomes" id="UP000694864">
    <property type="component" value="Chromosome 15"/>
</dbReference>
<reference evidence="3" key="2">
    <citation type="submission" date="2025-08" db="UniProtKB">
        <authorList>
            <consortium name="RefSeq"/>
        </authorList>
    </citation>
    <scope>IDENTIFICATION</scope>
    <source>
        <tissue evidence="3">Leaf</tissue>
    </source>
</reference>
<evidence type="ECO:0000313" key="3">
    <source>
        <dbReference type="RefSeq" id="XP_010468802.1"/>
    </source>
</evidence>
<dbReference type="Pfam" id="PF13966">
    <property type="entry name" value="zf-RVT"/>
    <property type="match status" value="1"/>
</dbReference>
<accession>A0ABM0WBT1</accession>
<gene>
    <name evidence="3" type="primary">LOC104748921</name>
</gene>
<organism evidence="2 3">
    <name type="scientific">Camelina sativa</name>
    <name type="common">False flax</name>
    <name type="synonym">Myagrum sativum</name>
    <dbReference type="NCBI Taxonomy" id="90675"/>
    <lineage>
        <taxon>Eukaryota</taxon>
        <taxon>Viridiplantae</taxon>
        <taxon>Streptophyta</taxon>
        <taxon>Embryophyta</taxon>
        <taxon>Tracheophyta</taxon>
        <taxon>Spermatophyta</taxon>
        <taxon>Magnoliopsida</taxon>
        <taxon>eudicotyledons</taxon>
        <taxon>Gunneridae</taxon>
        <taxon>Pentapetalae</taxon>
        <taxon>rosids</taxon>
        <taxon>malvids</taxon>
        <taxon>Brassicales</taxon>
        <taxon>Brassicaceae</taxon>
        <taxon>Camelineae</taxon>
        <taxon>Camelina</taxon>
    </lineage>
</organism>
<reference evidence="2" key="1">
    <citation type="journal article" date="2014" name="Nat. Commun.">
        <title>The emerging biofuel crop Camelina sativa retains a highly undifferentiated hexaploid genome structure.</title>
        <authorList>
            <person name="Kagale S."/>
            <person name="Koh C."/>
            <person name="Nixon J."/>
            <person name="Bollina V."/>
            <person name="Clarke W.E."/>
            <person name="Tuteja R."/>
            <person name="Spillane C."/>
            <person name="Robinson S.J."/>
            <person name="Links M.G."/>
            <person name="Clarke C."/>
            <person name="Higgins E.E."/>
            <person name="Huebert T."/>
            <person name="Sharpe A.G."/>
            <person name="Parkin I.A."/>
        </authorList>
    </citation>
    <scope>NUCLEOTIDE SEQUENCE [LARGE SCALE GENOMIC DNA]</scope>
    <source>
        <strain evidence="2">cv. DH55</strain>
    </source>
</reference>
<proteinExistence type="predicted"/>
<sequence>MDVIDNYGKASGQEVNLDKSSIMFGKKVPAEVKDKVKSIIGISNEGGMGSYLGIPESLSGLRVQVFGYVRDRLNDRVNGWTAKFLSKGGKNSDGNDRGLHWVAWDKVCKDKAEGGLGFRDLEIFNDALLAKQYWRLIQFPNSLFAQVFRSRYFRNKHPLMAKKLYSPSFGWRSFFLTKSLVEKGARWTIGSGFNVLVWRDPWIPDQHPRPAQGRGQHLHPNLMVNHLINPRTKEWHLPILQEYMDPEDIQTILSLPTSKSFRPDRLVWHYTQSGRYSVKSGNKVAQDMKAEIEVGPNVNALKAKAWDLLVPPKIKHFFLADHLGFPSGDSAISLPGVNCDTICKRCELEEESINHTLFECPHSRQVWERIFDGPDMDKFPVGSIYSNLDFIYGKGLAHMALGTTHSSIPWLVWFLWKDRNNKVFQGLQS</sequence>
<dbReference type="GeneID" id="104748921"/>
<protein>
    <submittedName>
        <fullName evidence="3">Uncharacterized protein LOC104748921</fullName>
    </submittedName>
</protein>
<dbReference type="PANTHER" id="PTHR33116:SF86">
    <property type="entry name" value="REVERSE TRANSCRIPTASE DOMAIN-CONTAINING PROTEIN"/>
    <property type="match status" value="1"/>
</dbReference>
<feature type="domain" description="Reverse transcriptase zinc-binding" evidence="1">
    <location>
        <begin position="298"/>
        <end position="367"/>
    </location>
</feature>
<dbReference type="RefSeq" id="XP_010468802.1">
    <property type="nucleotide sequence ID" value="XM_010470500.1"/>
</dbReference>
<evidence type="ECO:0000259" key="1">
    <source>
        <dbReference type="Pfam" id="PF13966"/>
    </source>
</evidence>
<dbReference type="PANTHER" id="PTHR33116">
    <property type="entry name" value="REVERSE TRANSCRIPTASE ZINC-BINDING DOMAIN-CONTAINING PROTEIN-RELATED-RELATED"/>
    <property type="match status" value="1"/>
</dbReference>
<evidence type="ECO:0000313" key="2">
    <source>
        <dbReference type="Proteomes" id="UP000694864"/>
    </source>
</evidence>